<sequence>MSTLTRPFTNRAIHLRIHPRPSDLGESREILRLLSGFGEIEYYKNLKYDELTAPNTALVIFKEDGAAIEALKRSPIRFRMGRAVVAPQARTEEKAEGKGGAKEEVMEAERENRTLRGPRGTPFGLGSGGKRGMATSAVQRVEGFRPFFSGSEAEPPPPQFNSQPSRPAKPSPPAPAAAPEDPNARIFQIQTNPSRRHFRDHVNVAQYHGSFALDTEMFGQQDMVKRVPLPGLSCMDFRAAGVEGRPWEIVRRERAKDHEGVMKRRLLGELWEEGRAVDEEEGVGKGEAQAKTGAGDVAEDDGDVARYDPGRYFREGR</sequence>
<feature type="region of interest" description="Disordered" evidence="1">
    <location>
        <begin position="89"/>
        <end position="132"/>
    </location>
</feature>
<evidence type="ECO:0000256" key="1">
    <source>
        <dbReference type="SAM" id="MobiDB-lite"/>
    </source>
</evidence>
<proteinExistence type="predicted"/>
<organism evidence="2 3">
    <name type="scientific">Extremus antarcticus</name>
    <dbReference type="NCBI Taxonomy" id="702011"/>
    <lineage>
        <taxon>Eukaryota</taxon>
        <taxon>Fungi</taxon>
        <taxon>Dikarya</taxon>
        <taxon>Ascomycota</taxon>
        <taxon>Pezizomycotina</taxon>
        <taxon>Dothideomycetes</taxon>
        <taxon>Dothideomycetidae</taxon>
        <taxon>Mycosphaerellales</taxon>
        <taxon>Extremaceae</taxon>
        <taxon>Extremus</taxon>
    </lineage>
</organism>
<evidence type="ECO:0000313" key="3">
    <source>
        <dbReference type="Proteomes" id="UP001271007"/>
    </source>
</evidence>
<feature type="region of interest" description="Disordered" evidence="1">
    <location>
        <begin position="277"/>
        <end position="317"/>
    </location>
</feature>
<name>A0AAJ0D9V1_9PEZI</name>
<dbReference type="AlphaFoldDB" id="A0AAJ0D9V1"/>
<feature type="compositionally biased region" description="Pro residues" evidence="1">
    <location>
        <begin position="167"/>
        <end position="176"/>
    </location>
</feature>
<dbReference type="Proteomes" id="UP001271007">
    <property type="component" value="Unassembled WGS sequence"/>
</dbReference>
<comment type="caution">
    <text evidence="2">The sequence shown here is derived from an EMBL/GenBank/DDBJ whole genome shotgun (WGS) entry which is preliminary data.</text>
</comment>
<protein>
    <submittedName>
        <fullName evidence="2">Uncharacterized protein</fullName>
    </submittedName>
</protein>
<gene>
    <name evidence="2" type="ORF">LTR09_009119</name>
</gene>
<dbReference type="EMBL" id="JAWDJX010000038">
    <property type="protein sequence ID" value="KAK3049697.1"/>
    <property type="molecule type" value="Genomic_DNA"/>
</dbReference>
<feature type="compositionally biased region" description="Basic and acidic residues" evidence="1">
    <location>
        <begin position="303"/>
        <end position="317"/>
    </location>
</feature>
<feature type="region of interest" description="Disordered" evidence="1">
    <location>
        <begin position="147"/>
        <end position="182"/>
    </location>
</feature>
<feature type="compositionally biased region" description="Basic and acidic residues" evidence="1">
    <location>
        <begin position="90"/>
        <end position="114"/>
    </location>
</feature>
<evidence type="ECO:0000313" key="2">
    <source>
        <dbReference type="EMBL" id="KAK3049697.1"/>
    </source>
</evidence>
<keyword evidence="3" id="KW-1185">Reference proteome</keyword>
<reference evidence="2" key="1">
    <citation type="submission" date="2023-04" db="EMBL/GenBank/DDBJ databases">
        <title>Black Yeasts Isolated from many extreme environments.</title>
        <authorList>
            <person name="Coleine C."/>
            <person name="Stajich J.E."/>
            <person name="Selbmann L."/>
        </authorList>
    </citation>
    <scope>NUCLEOTIDE SEQUENCE</scope>
    <source>
        <strain evidence="2">CCFEE 5312</strain>
    </source>
</reference>
<accession>A0AAJ0D9V1</accession>